<dbReference type="FunFam" id="3.30.200.20:FF:000264">
    <property type="entry name" value="Protein-ribulosamine 3-kinase, chloroplastic"/>
    <property type="match status" value="1"/>
</dbReference>
<proteinExistence type="inferred from homology"/>
<evidence type="ECO:0000256" key="1">
    <source>
        <dbReference type="ARBA" id="ARBA00009460"/>
    </source>
</evidence>
<dbReference type="GeneTree" id="ENSGT00390000005730"/>
<comment type="similarity">
    <text evidence="1">Belongs to the fructosamine kinase family.</text>
</comment>
<keyword evidence="3" id="KW-0808">Transferase</keyword>
<evidence type="ECO:0000256" key="7">
    <source>
        <dbReference type="ARBA" id="ARBA00048655"/>
    </source>
</evidence>
<dbReference type="PANTHER" id="PTHR12149">
    <property type="entry name" value="FRUCTOSAMINE 3 KINASE-RELATED PROTEIN"/>
    <property type="match status" value="1"/>
</dbReference>
<dbReference type="AlphaFoldDB" id="A0A3P9D423"/>
<dbReference type="InterPro" id="IPR016477">
    <property type="entry name" value="Fructo-/Ketosamine-3-kinase"/>
</dbReference>
<protein>
    <recommendedName>
        <fullName evidence="2">protein-ribulosamine 3-kinase</fullName>
        <ecNumber evidence="2">2.7.1.172</ecNumber>
    </recommendedName>
</protein>
<evidence type="ECO:0000256" key="4">
    <source>
        <dbReference type="ARBA" id="ARBA00022741"/>
    </source>
</evidence>
<organism evidence="9 10">
    <name type="scientific">Maylandia zebra</name>
    <name type="common">zebra mbuna</name>
    <dbReference type="NCBI Taxonomy" id="106582"/>
    <lineage>
        <taxon>Eukaryota</taxon>
        <taxon>Metazoa</taxon>
        <taxon>Chordata</taxon>
        <taxon>Craniata</taxon>
        <taxon>Vertebrata</taxon>
        <taxon>Euteleostomi</taxon>
        <taxon>Actinopterygii</taxon>
        <taxon>Neopterygii</taxon>
        <taxon>Teleostei</taxon>
        <taxon>Neoteleostei</taxon>
        <taxon>Acanthomorphata</taxon>
        <taxon>Ovalentaria</taxon>
        <taxon>Cichlomorphae</taxon>
        <taxon>Cichliformes</taxon>
        <taxon>Cichlidae</taxon>
        <taxon>African cichlids</taxon>
        <taxon>Pseudocrenilabrinae</taxon>
        <taxon>Haplochromini</taxon>
        <taxon>Maylandia</taxon>
        <taxon>Maylandia zebra complex</taxon>
    </lineage>
</organism>
<dbReference type="GO" id="GO:0005524">
    <property type="term" value="F:ATP binding"/>
    <property type="evidence" value="ECO:0007669"/>
    <property type="project" value="UniProtKB-KW"/>
</dbReference>
<dbReference type="Gene3D" id="3.30.200.20">
    <property type="entry name" value="Phosphorylase Kinase, domain 1"/>
    <property type="match status" value="1"/>
</dbReference>
<keyword evidence="5" id="KW-0418">Kinase</keyword>
<dbReference type="GO" id="GO:0102193">
    <property type="term" value="F:protein-ribulosamine 3-kinase activity"/>
    <property type="evidence" value="ECO:0007669"/>
    <property type="project" value="UniProtKB-EC"/>
</dbReference>
<keyword evidence="8" id="KW-1133">Transmembrane helix</keyword>
<sequence>MEAKLKRELGTTMLKSAGHAGGGCISEGQSYHTDTGKVFVKINHKSEAKLMFDGEMASLEAIVKTETVKVPKPIKVIELDTGGSVFVMEHLDMNSLSNRYSKQLGEKMADLHLHNKKQLEKLNKEQQTVGKGAGQSDVAAVEKFGFHVTTCCGYLPQSSSILLPSTATLSLSWVLLGCLVASTVLFTLHTTARFPNKRLVNISCINTV</sequence>
<accession>A0A3P9D423</accession>
<evidence type="ECO:0000256" key="2">
    <source>
        <dbReference type="ARBA" id="ARBA00011961"/>
    </source>
</evidence>
<keyword evidence="4" id="KW-0547">Nucleotide-binding</keyword>
<evidence type="ECO:0000313" key="10">
    <source>
        <dbReference type="Proteomes" id="UP000265160"/>
    </source>
</evidence>
<dbReference type="GO" id="GO:0005737">
    <property type="term" value="C:cytoplasm"/>
    <property type="evidence" value="ECO:0007669"/>
    <property type="project" value="UniProtKB-ARBA"/>
</dbReference>
<dbReference type="EC" id="2.7.1.172" evidence="2"/>
<keyword evidence="8" id="KW-0472">Membrane</keyword>
<dbReference type="Ensembl" id="ENSMZET00005029875.1">
    <property type="protein sequence ID" value="ENSMZEP00005028957.1"/>
    <property type="gene ID" value="ENSMZEG00005021556.1"/>
</dbReference>
<dbReference type="PANTHER" id="PTHR12149:SF8">
    <property type="entry name" value="PROTEIN-RIBULOSAMINE 3-KINASE"/>
    <property type="match status" value="1"/>
</dbReference>
<evidence type="ECO:0000256" key="5">
    <source>
        <dbReference type="ARBA" id="ARBA00022777"/>
    </source>
</evidence>
<dbReference type="GO" id="GO:0016301">
    <property type="term" value="F:kinase activity"/>
    <property type="evidence" value="ECO:0007669"/>
    <property type="project" value="UniProtKB-KW"/>
</dbReference>
<reference evidence="9" key="2">
    <citation type="submission" date="2025-09" db="UniProtKB">
        <authorList>
            <consortium name="Ensembl"/>
        </authorList>
    </citation>
    <scope>IDENTIFICATION</scope>
</reference>
<evidence type="ECO:0000313" key="9">
    <source>
        <dbReference type="Ensembl" id="ENSMZEP00005028957.1"/>
    </source>
</evidence>
<dbReference type="Pfam" id="PF03881">
    <property type="entry name" value="Fructosamin_kin"/>
    <property type="match status" value="1"/>
</dbReference>
<feature type="transmembrane region" description="Helical" evidence="8">
    <location>
        <begin position="167"/>
        <end position="188"/>
    </location>
</feature>
<keyword evidence="6" id="KW-0067">ATP-binding</keyword>
<comment type="catalytic activity">
    <reaction evidence="7">
        <text>N(6)-D-ribulosyl-L-lysyl-[protein] + ATP = N(6)-(3-O-phospho-D-ribulosyl)-L-lysyl-[protein] + ADP + H(+)</text>
        <dbReference type="Rhea" id="RHEA:48432"/>
        <dbReference type="Rhea" id="RHEA-COMP:12103"/>
        <dbReference type="Rhea" id="RHEA-COMP:12104"/>
        <dbReference type="ChEBI" id="CHEBI:15378"/>
        <dbReference type="ChEBI" id="CHEBI:30616"/>
        <dbReference type="ChEBI" id="CHEBI:90418"/>
        <dbReference type="ChEBI" id="CHEBI:90420"/>
        <dbReference type="ChEBI" id="CHEBI:456216"/>
        <dbReference type="EC" id="2.7.1.172"/>
    </reaction>
    <physiologicalReaction direction="left-to-right" evidence="7">
        <dbReference type="Rhea" id="RHEA:48433"/>
    </physiologicalReaction>
</comment>
<evidence type="ECO:0000256" key="3">
    <source>
        <dbReference type="ARBA" id="ARBA00022679"/>
    </source>
</evidence>
<evidence type="ECO:0000256" key="6">
    <source>
        <dbReference type="ARBA" id="ARBA00022840"/>
    </source>
</evidence>
<evidence type="ECO:0000256" key="8">
    <source>
        <dbReference type="SAM" id="Phobius"/>
    </source>
</evidence>
<dbReference type="InterPro" id="IPR011009">
    <property type="entry name" value="Kinase-like_dom_sf"/>
</dbReference>
<name>A0A3P9D423_9CICH</name>
<dbReference type="Proteomes" id="UP000265160">
    <property type="component" value="Unplaced"/>
</dbReference>
<reference evidence="9" key="1">
    <citation type="submission" date="2025-08" db="UniProtKB">
        <authorList>
            <consortium name="Ensembl"/>
        </authorList>
    </citation>
    <scope>IDENTIFICATION</scope>
</reference>
<keyword evidence="8" id="KW-0812">Transmembrane</keyword>
<dbReference type="SUPFAM" id="SSF56112">
    <property type="entry name" value="Protein kinase-like (PK-like)"/>
    <property type="match status" value="1"/>
</dbReference>
<keyword evidence="10" id="KW-1185">Reference proteome</keyword>